<comment type="caution">
    <text evidence="1">The sequence shown here is derived from an EMBL/GenBank/DDBJ whole genome shotgun (WGS) entry which is preliminary data.</text>
</comment>
<evidence type="ECO:0000313" key="2">
    <source>
        <dbReference type="Proteomes" id="UP000290958"/>
    </source>
</evidence>
<protein>
    <submittedName>
        <fullName evidence="1">Uncharacterized protein</fullName>
    </submittedName>
</protein>
<evidence type="ECO:0000313" key="1">
    <source>
        <dbReference type="EMBL" id="RXR28966.1"/>
    </source>
</evidence>
<accession>A0A4V1N3K3</accession>
<sequence>MSGNIFYPLGAGGASQPGNPNHSYELDDLVADAIAVTSGGGAHVLGSYVSLGDIDTACSGLILHVGGVGTATMRCQWSLRKNGSTIILPDLHINPGTNSWNRIPLPLALAAGDTVEVALRCQAASQAMRAAMVPFDANAQAAPGFAACTGVNVSSGGTYPHASPVGNAGTWVEITSSSGLPADIGAFIVSACNDSVPATAQRSRLAIGIGAPGSEVEIYPDMLNVITLSPYLASAISPVVRKALPAGTRVHAKITAPAPNSDTARVGLWTFA</sequence>
<proteinExistence type="predicted"/>
<dbReference type="OrthoDB" id="9888641at2"/>
<reference evidence="2" key="1">
    <citation type="submission" date="2019-01" db="EMBL/GenBank/DDBJ databases">
        <title>Cytophagaceae bacterium strain CAR-16.</title>
        <authorList>
            <person name="Chen W.-M."/>
        </authorList>
    </citation>
    <scope>NUCLEOTIDE SEQUENCE [LARGE SCALE GENOMIC DNA]</scope>
    <source>
        <strain evidence="2">CHR27</strain>
    </source>
</reference>
<dbReference type="RefSeq" id="WP_129404030.1">
    <property type="nucleotide sequence ID" value="NZ_SBKP01000006.1"/>
</dbReference>
<gene>
    <name evidence="1" type="ORF">EQG66_07765</name>
</gene>
<keyword evidence="2" id="KW-1185">Reference proteome</keyword>
<dbReference type="AlphaFoldDB" id="A0A4V1N3K3"/>
<organism evidence="1 2">
    <name type="scientific">Sphingobium fluviale</name>
    <dbReference type="NCBI Taxonomy" id="2506423"/>
    <lineage>
        <taxon>Bacteria</taxon>
        <taxon>Pseudomonadati</taxon>
        <taxon>Pseudomonadota</taxon>
        <taxon>Alphaproteobacteria</taxon>
        <taxon>Sphingomonadales</taxon>
        <taxon>Sphingomonadaceae</taxon>
        <taxon>Sphingobium</taxon>
    </lineage>
</organism>
<name>A0A4V1N3K3_9SPHN</name>
<dbReference type="Proteomes" id="UP000290958">
    <property type="component" value="Unassembled WGS sequence"/>
</dbReference>
<dbReference type="EMBL" id="SBKP01000006">
    <property type="protein sequence ID" value="RXR28966.1"/>
    <property type="molecule type" value="Genomic_DNA"/>
</dbReference>